<comment type="caution">
    <text evidence="2">The sequence shown here is derived from an EMBL/GenBank/DDBJ whole genome shotgun (WGS) entry which is preliminary data.</text>
</comment>
<accession>A0AAV7JDD7</accession>
<feature type="chain" id="PRO_5043821022" description="Metallo-beta-lactamase domain-containing protein" evidence="1">
    <location>
        <begin position="21"/>
        <end position="344"/>
    </location>
</feature>
<organism evidence="2 3">
    <name type="scientific">Oopsacas minuta</name>
    <dbReference type="NCBI Taxonomy" id="111878"/>
    <lineage>
        <taxon>Eukaryota</taxon>
        <taxon>Metazoa</taxon>
        <taxon>Porifera</taxon>
        <taxon>Hexactinellida</taxon>
        <taxon>Hexasterophora</taxon>
        <taxon>Lyssacinosida</taxon>
        <taxon>Leucopsacidae</taxon>
        <taxon>Oopsacas</taxon>
    </lineage>
</organism>
<keyword evidence="3" id="KW-1185">Reference proteome</keyword>
<dbReference type="InterPro" id="IPR052159">
    <property type="entry name" value="Competence_DNA_uptake"/>
</dbReference>
<dbReference type="AlphaFoldDB" id="A0AAV7JDD7"/>
<protein>
    <recommendedName>
        <fullName evidence="4">Metallo-beta-lactamase domain-containing protein</fullName>
    </recommendedName>
</protein>
<dbReference type="InterPro" id="IPR036866">
    <property type="entry name" value="RibonucZ/Hydroxyglut_hydro"/>
</dbReference>
<proteinExistence type="predicted"/>
<feature type="signal peptide" evidence="1">
    <location>
        <begin position="1"/>
        <end position="20"/>
    </location>
</feature>
<dbReference type="SUPFAM" id="SSF56281">
    <property type="entry name" value="Metallo-hydrolase/oxidoreductase"/>
    <property type="match status" value="1"/>
</dbReference>
<dbReference type="PANTHER" id="PTHR30619">
    <property type="entry name" value="DNA INTERNALIZATION/COMPETENCE PROTEIN COMEC/REC2"/>
    <property type="match status" value="1"/>
</dbReference>
<evidence type="ECO:0000313" key="2">
    <source>
        <dbReference type="EMBL" id="KAI6646802.1"/>
    </source>
</evidence>
<dbReference type="Proteomes" id="UP001165289">
    <property type="component" value="Unassembled WGS sequence"/>
</dbReference>
<dbReference type="EMBL" id="JAKMXF010000353">
    <property type="protein sequence ID" value="KAI6646802.1"/>
    <property type="molecule type" value="Genomic_DNA"/>
</dbReference>
<evidence type="ECO:0000313" key="3">
    <source>
        <dbReference type="Proteomes" id="UP001165289"/>
    </source>
</evidence>
<dbReference type="Gene3D" id="3.60.15.10">
    <property type="entry name" value="Ribonuclease Z/Hydroxyacylglutathione hydrolase-like"/>
    <property type="match status" value="1"/>
</dbReference>
<sequence length="344" mass="38315">MQNLLQIILLLTTLSAFGNAIQIVDINLDDTQPQYVQNLGLMPNPDSYLHIYALPVGDGDSTLIQCPGGDLIVIDMGTNSAGSGWSPYQVKTWLGNNINFISTIVVTKASKDHYNYLPTVLKDNMNMNRIILGGKSSDYTGNEFVTWVNQRAHVREYVNNQIPCITNCKTDPPQCQGSNGTVKFRFLGANLGSDAAGRSILLQLSVGNSFKLFFPGDFQGTDIEDLVMNEWIWMGSSIESTHYKMSNRGTGQNSNNFEFLKAIRPKYAFTSSRYPSKSYGPECSTINRLLSVGTIGKRSNSGRYACYNSNAKATMQYDNWVYDIYTTSPYPSQIEILQIDVPIY</sequence>
<evidence type="ECO:0008006" key="4">
    <source>
        <dbReference type="Google" id="ProtNLM"/>
    </source>
</evidence>
<reference evidence="2 3" key="1">
    <citation type="journal article" date="2023" name="BMC Biol.">
        <title>The compact genome of the sponge Oopsacas minuta (Hexactinellida) is lacking key metazoan core genes.</title>
        <authorList>
            <person name="Santini S."/>
            <person name="Schenkelaars Q."/>
            <person name="Jourda C."/>
            <person name="Duchesne M."/>
            <person name="Belahbib H."/>
            <person name="Rocher C."/>
            <person name="Selva M."/>
            <person name="Riesgo A."/>
            <person name="Vervoort M."/>
            <person name="Leys S.P."/>
            <person name="Kodjabachian L."/>
            <person name="Le Bivic A."/>
            <person name="Borchiellini C."/>
            <person name="Claverie J.M."/>
            <person name="Renard E."/>
        </authorList>
    </citation>
    <scope>NUCLEOTIDE SEQUENCE [LARGE SCALE GENOMIC DNA]</scope>
    <source>
        <strain evidence="2">SPO-2</strain>
    </source>
</reference>
<dbReference type="PANTHER" id="PTHR30619:SF1">
    <property type="entry name" value="RECOMBINATION PROTEIN 2"/>
    <property type="match status" value="1"/>
</dbReference>
<evidence type="ECO:0000256" key="1">
    <source>
        <dbReference type="SAM" id="SignalP"/>
    </source>
</evidence>
<gene>
    <name evidence="2" type="ORF">LOD99_9201</name>
</gene>
<keyword evidence="1" id="KW-0732">Signal</keyword>
<name>A0AAV7JDD7_9METZ</name>